<evidence type="ECO:0000259" key="7">
    <source>
        <dbReference type="Pfam" id="PF02683"/>
    </source>
</evidence>
<dbReference type="PANTHER" id="PTHR31272">
    <property type="entry name" value="CYTOCHROME C-TYPE BIOGENESIS PROTEIN HI_1454-RELATED"/>
    <property type="match status" value="1"/>
</dbReference>
<feature type="transmembrane region" description="Helical" evidence="6">
    <location>
        <begin position="17"/>
        <end position="37"/>
    </location>
</feature>
<evidence type="ECO:0000256" key="6">
    <source>
        <dbReference type="SAM" id="Phobius"/>
    </source>
</evidence>
<evidence type="ECO:0000313" key="8">
    <source>
        <dbReference type="EMBL" id="CAA9215325.1"/>
    </source>
</evidence>
<dbReference type="PANTHER" id="PTHR31272:SF6">
    <property type="entry name" value="CYTOCHROME C-TYPE BIOGENESIS CCDA-LIKE CHLOROPLASTIC PROTEIN"/>
    <property type="match status" value="1"/>
</dbReference>
<name>A0A6J4H9L9_9CYAN</name>
<reference evidence="8" key="1">
    <citation type="submission" date="2020-02" db="EMBL/GenBank/DDBJ databases">
        <authorList>
            <person name="Meier V. D."/>
        </authorList>
    </citation>
    <scope>NUCLEOTIDE SEQUENCE</scope>
    <source>
        <strain evidence="8">AVDCRST_MAG92</strain>
    </source>
</reference>
<gene>
    <name evidence="8" type="ORF">AVDCRST_MAG92-263</name>
</gene>
<evidence type="ECO:0000256" key="2">
    <source>
        <dbReference type="ARBA" id="ARBA00006143"/>
    </source>
</evidence>
<feature type="transmembrane region" description="Helical" evidence="6">
    <location>
        <begin position="71"/>
        <end position="95"/>
    </location>
</feature>
<feature type="domain" description="Cytochrome C biogenesis protein transmembrane" evidence="7">
    <location>
        <begin position="71"/>
        <end position="240"/>
    </location>
</feature>
<evidence type="ECO:0000256" key="3">
    <source>
        <dbReference type="ARBA" id="ARBA00022692"/>
    </source>
</evidence>
<dbReference type="AlphaFoldDB" id="A0A6J4H9L9"/>
<keyword evidence="5 6" id="KW-0472">Membrane</keyword>
<feature type="transmembrane region" description="Helical" evidence="6">
    <location>
        <begin position="254"/>
        <end position="272"/>
    </location>
</feature>
<organism evidence="8">
    <name type="scientific">uncultured Coleofasciculus sp</name>
    <dbReference type="NCBI Taxonomy" id="1267456"/>
    <lineage>
        <taxon>Bacteria</taxon>
        <taxon>Bacillati</taxon>
        <taxon>Cyanobacteriota</taxon>
        <taxon>Cyanophyceae</taxon>
        <taxon>Coleofasciculales</taxon>
        <taxon>Coleofasciculaceae</taxon>
        <taxon>Coleofasciculus</taxon>
        <taxon>environmental samples</taxon>
    </lineage>
</organism>
<accession>A0A6J4H9L9</accession>
<evidence type="ECO:0000256" key="4">
    <source>
        <dbReference type="ARBA" id="ARBA00022989"/>
    </source>
</evidence>
<evidence type="ECO:0000256" key="5">
    <source>
        <dbReference type="ARBA" id="ARBA00023136"/>
    </source>
</evidence>
<dbReference type="InterPro" id="IPR051790">
    <property type="entry name" value="Cytochrome_c-biogenesis_DsbD"/>
</dbReference>
<protein>
    <recommendedName>
        <fullName evidence="7">Cytochrome C biogenesis protein transmembrane domain-containing protein</fullName>
    </recommendedName>
</protein>
<dbReference type="Pfam" id="PF02683">
    <property type="entry name" value="DsbD_TM"/>
    <property type="match status" value="1"/>
</dbReference>
<feature type="transmembrane region" description="Helical" evidence="6">
    <location>
        <begin position="116"/>
        <end position="140"/>
    </location>
</feature>
<feature type="transmembrane region" description="Helical" evidence="6">
    <location>
        <begin position="222"/>
        <end position="242"/>
    </location>
</feature>
<sequence>MTRTKPTSLTDRKFSKFLIPGLLFIGTVLLILTVSLIDWTPIFQPIQDIVFIIEESYKEWLVKQSTNNPVVLLPLAFAGGLISSLSPCQLSLLGVNLSYIGTREFTSRRDAFIKAGAFVLGVVTVLSLLGLFSSFAGAVMIGYRGYVNIVVGVVILVMGLSLLEIIRIPLPKTGLGLPVTGPYTAGLTFALVSSPCTSPVLFAVLTAAAATGSQLQSTLTMVSYALGTSAIIFLASLFAGLAKQTRVILQHSEWVMRIGSALLIIMGGFYLVNGIRWVLLMV</sequence>
<comment type="similarity">
    <text evidence="2">Belongs to the DsbD family.</text>
</comment>
<proteinExistence type="inferred from homology"/>
<feature type="transmembrane region" description="Helical" evidence="6">
    <location>
        <begin position="187"/>
        <end position="210"/>
    </location>
</feature>
<feature type="transmembrane region" description="Helical" evidence="6">
    <location>
        <begin position="146"/>
        <end position="166"/>
    </location>
</feature>
<evidence type="ECO:0000256" key="1">
    <source>
        <dbReference type="ARBA" id="ARBA00004141"/>
    </source>
</evidence>
<dbReference type="EMBL" id="CADCTM010000042">
    <property type="protein sequence ID" value="CAA9215325.1"/>
    <property type="molecule type" value="Genomic_DNA"/>
</dbReference>
<keyword evidence="4 6" id="KW-1133">Transmembrane helix</keyword>
<dbReference type="InterPro" id="IPR003834">
    <property type="entry name" value="Cyt_c_assmbl_TM_dom"/>
</dbReference>
<keyword evidence="3 6" id="KW-0812">Transmembrane</keyword>
<comment type="subcellular location">
    <subcellularLocation>
        <location evidence="1">Membrane</location>
        <topology evidence="1">Multi-pass membrane protein</topology>
    </subcellularLocation>
</comment>